<feature type="transmembrane region" description="Helical" evidence="1">
    <location>
        <begin position="216"/>
        <end position="237"/>
    </location>
</feature>
<feature type="transmembrane region" description="Helical" evidence="1">
    <location>
        <begin position="137"/>
        <end position="155"/>
    </location>
</feature>
<keyword evidence="1" id="KW-0812">Transmembrane</keyword>
<evidence type="ECO:0000313" key="2">
    <source>
        <dbReference type="EMBL" id="KAG9392466.1"/>
    </source>
</evidence>
<reference evidence="2" key="1">
    <citation type="submission" date="2021-05" db="EMBL/GenBank/DDBJ databases">
        <title>A free-living protist that lacks canonical eukaryotic 1 DNA replication and segregation systems.</title>
        <authorList>
            <person name="Salas-Leiva D.E."/>
            <person name="Tromer E.C."/>
            <person name="Curtis B.A."/>
            <person name="Jerlstrom-Hultqvist J."/>
            <person name="Kolisko M."/>
            <person name="Yi Z."/>
            <person name="Salas-Leiva J.S."/>
            <person name="Gallot-Lavallee L."/>
            <person name="Kops G.J.P.L."/>
            <person name="Archibald J.M."/>
            <person name="Simpson A.G.B."/>
            <person name="Roger A.J."/>
        </authorList>
    </citation>
    <scope>NUCLEOTIDE SEQUENCE</scope>
    <source>
        <strain evidence="2">BICM</strain>
    </source>
</reference>
<feature type="transmembrane region" description="Helical" evidence="1">
    <location>
        <begin position="49"/>
        <end position="68"/>
    </location>
</feature>
<evidence type="ECO:0000256" key="1">
    <source>
        <dbReference type="SAM" id="Phobius"/>
    </source>
</evidence>
<protein>
    <submittedName>
        <fullName evidence="2">Uncharacterized protein</fullName>
    </submittedName>
</protein>
<dbReference type="AlphaFoldDB" id="A0A8J6BWI0"/>
<accession>A0A8J6BWI0</accession>
<name>A0A8J6BWI0_9EUKA</name>
<feature type="transmembrane region" description="Helical" evidence="1">
    <location>
        <begin position="176"/>
        <end position="196"/>
    </location>
</feature>
<keyword evidence="1" id="KW-1133">Transmembrane helix</keyword>
<keyword evidence="3" id="KW-1185">Reference proteome</keyword>
<organism evidence="2 3">
    <name type="scientific">Carpediemonas membranifera</name>
    <dbReference type="NCBI Taxonomy" id="201153"/>
    <lineage>
        <taxon>Eukaryota</taxon>
        <taxon>Metamonada</taxon>
        <taxon>Carpediemonas-like organisms</taxon>
        <taxon>Carpediemonas</taxon>
    </lineage>
</organism>
<dbReference type="Proteomes" id="UP000717585">
    <property type="component" value="Unassembled WGS sequence"/>
</dbReference>
<proteinExistence type="predicted"/>
<evidence type="ECO:0000313" key="3">
    <source>
        <dbReference type="Proteomes" id="UP000717585"/>
    </source>
</evidence>
<dbReference type="EMBL" id="JAHDYR010000038">
    <property type="protein sequence ID" value="KAG9392466.1"/>
    <property type="molecule type" value="Genomic_DNA"/>
</dbReference>
<feature type="transmembrane region" description="Helical" evidence="1">
    <location>
        <begin position="80"/>
        <end position="97"/>
    </location>
</feature>
<comment type="caution">
    <text evidence="2">The sequence shown here is derived from an EMBL/GenBank/DDBJ whole genome shotgun (WGS) entry which is preliminary data.</text>
</comment>
<sequence length="246" mass="26745">MRYVSGRSSANSNTCTMEKYLVPPELRKYMGNKRGPVRIPRIELTADTAVVYVLLTLFTTLVPMLFFIKRPSLDTVPLVVLIHTTLAALVTYSIDSVNLAQSKGRRGYVLLWGLCFGFIVVYAVCTATKMASVTPDFFALCVVVGATVTMPLAAHRGQTLLRLVRGGLRTYADISIVLPALTALSFTMGFTVLSLLDQHGLVNTWPTSPALACMVGKAVGCVAALAFIGFRVAAVMVRSRHARVRE</sequence>
<keyword evidence="1" id="KW-0472">Membrane</keyword>
<feature type="transmembrane region" description="Helical" evidence="1">
    <location>
        <begin position="109"/>
        <end position="131"/>
    </location>
</feature>
<gene>
    <name evidence="2" type="ORF">J8273_5458</name>
</gene>